<keyword evidence="3" id="KW-1161">Viral attachment to host cell</keyword>
<evidence type="ECO:0000313" key="8">
    <source>
        <dbReference type="EMBL" id="QDH89271.1"/>
    </source>
</evidence>
<accession>A0A514D6M3</accession>
<reference evidence="8" key="1">
    <citation type="submission" date="2019-05" db="EMBL/GenBank/DDBJ databases">
        <title>Metatranscriptomic reconstruction reveals RNA viruses with the potential to shape carbon cycling in soil.</title>
        <authorList>
            <person name="Starr E.P."/>
            <person name="Nuccio E."/>
            <person name="Pett-Ridge J."/>
            <person name="Banfield J.F."/>
            <person name="Firestone M.K."/>
        </authorList>
    </citation>
    <scope>NUCLEOTIDE SEQUENCE</scope>
    <source>
        <strain evidence="8">H2_Bulk_34_350</strain>
    </source>
</reference>
<dbReference type="GO" id="GO:0039666">
    <property type="term" value="P:virion attachment to host cell pilus"/>
    <property type="evidence" value="ECO:0007669"/>
    <property type="project" value="UniProtKB-KW"/>
</dbReference>
<evidence type="ECO:0000256" key="6">
    <source>
        <dbReference type="ARBA" id="ARBA00023296"/>
    </source>
</evidence>
<evidence type="ECO:0000256" key="7">
    <source>
        <dbReference type="ARBA" id="ARBA00035110"/>
    </source>
</evidence>
<organism evidence="8">
    <name type="scientific">Leviviridae sp</name>
    <dbReference type="NCBI Taxonomy" id="2027243"/>
    <lineage>
        <taxon>Viruses</taxon>
        <taxon>Riboviria</taxon>
        <taxon>Orthornavirae</taxon>
        <taxon>Lenarviricota</taxon>
        <taxon>Leviviricetes</taxon>
        <taxon>Norzivirales</taxon>
        <taxon>Fiersviridae</taxon>
    </lineage>
</organism>
<evidence type="ECO:0000256" key="2">
    <source>
        <dbReference type="ARBA" id="ARBA00022581"/>
    </source>
</evidence>
<dbReference type="GO" id="GO:0044423">
    <property type="term" value="C:virion component"/>
    <property type="evidence" value="ECO:0007669"/>
    <property type="project" value="UniProtKB-KW"/>
</dbReference>
<dbReference type="Pfam" id="PF03863">
    <property type="entry name" value="Phage_mat-A"/>
    <property type="match status" value="1"/>
</dbReference>
<protein>
    <submittedName>
        <fullName evidence="8">Uncharacterized protein</fullName>
    </submittedName>
</protein>
<gene>
    <name evidence="8" type="ORF">H2Bulk34350_000002</name>
</gene>
<comment type="subcellular location">
    <subcellularLocation>
        <location evidence="1">Virion</location>
    </subcellularLocation>
</comment>
<sequence>MTTPAIHTDENQAGNGTKVIYWADGSGNEVSDYPVSSWRHRIEQRPASVSNPKQASGWRDPSGWQHSFFYATPNPMIAFGNGRQDVTGTVDYFDGAGWSDSVGETPDPSPTARNRAEIKALLQLKNQRVNYAQAFVEADQTAKLFVGAMSRIASEVRDFRSKNPKAIWEAVKGEGKRGKNGLPSSWLELQYGWTPLLSDVQGACDDLSHASDQKFTACVRGQVKEGGHTMWKKRTAINGTCGINVSQQWKVDTKVRLDYVMENPILATLAQTGITNPLLLVWEKLPYSFVVDWCLPVGNWLSAWDATFGWSFKGGTCTVYRKFDETGHSWFNEPSGMLYPYNIKGFASAYVAHGMNMTREVYLSSPLPKFPGIKNPFPPRGPHIFNALALMNRAFNR</sequence>
<proteinExistence type="inferred from homology"/>
<dbReference type="EMBL" id="MN034731">
    <property type="protein sequence ID" value="QDH89271.1"/>
    <property type="molecule type" value="Genomic_RNA"/>
</dbReference>
<keyword evidence="5" id="KW-1175">Viral attachment to host cell pilus</keyword>
<comment type="similarity">
    <text evidence="7">Belongs to the Leviviricetes maturation protein family.</text>
</comment>
<dbReference type="InterPro" id="IPR005563">
    <property type="entry name" value="A_protein"/>
</dbReference>
<evidence type="ECO:0000256" key="1">
    <source>
        <dbReference type="ARBA" id="ARBA00004328"/>
    </source>
</evidence>
<evidence type="ECO:0000256" key="4">
    <source>
        <dbReference type="ARBA" id="ARBA00022844"/>
    </source>
</evidence>
<evidence type="ECO:0000256" key="5">
    <source>
        <dbReference type="ARBA" id="ARBA00023104"/>
    </source>
</evidence>
<keyword evidence="2" id="KW-0945">Host-virus interaction</keyword>
<keyword evidence="6" id="KW-1160">Virus entry into host cell</keyword>
<evidence type="ECO:0000256" key="3">
    <source>
        <dbReference type="ARBA" id="ARBA00022804"/>
    </source>
</evidence>
<name>A0A514D6M3_9VIRU</name>
<keyword evidence="4" id="KW-0946">Virion</keyword>